<name>A0A1C6WY85_9BACI</name>
<evidence type="ECO:0000313" key="2">
    <source>
        <dbReference type="Proteomes" id="UP000196052"/>
    </source>
</evidence>
<reference evidence="2" key="1">
    <citation type="submission" date="2016-08" db="EMBL/GenBank/DDBJ databases">
        <authorList>
            <person name="Loux V."/>
            <person name="Rue O."/>
        </authorList>
    </citation>
    <scope>NUCLEOTIDE SEQUENCE [LARGE SCALE GENOMIC DNA]</scope>
    <source>
        <strain evidence="2">INRA Bc05-F1</strain>
    </source>
</reference>
<organism evidence="1 2">
    <name type="scientific">Bacillus wiedmannii</name>
    <dbReference type="NCBI Taxonomy" id="1890302"/>
    <lineage>
        <taxon>Bacteria</taxon>
        <taxon>Bacillati</taxon>
        <taxon>Bacillota</taxon>
        <taxon>Bacilli</taxon>
        <taxon>Bacillales</taxon>
        <taxon>Bacillaceae</taxon>
        <taxon>Bacillus</taxon>
        <taxon>Bacillus cereus group</taxon>
    </lineage>
</organism>
<dbReference type="AlphaFoldDB" id="A0A1C6WY85"/>
<dbReference type="EMBL" id="FMBE01000013">
    <property type="protein sequence ID" value="SCC27718.1"/>
    <property type="molecule type" value="Genomic_DNA"/>
</dbReference>
<accession>A0A1C6WY85</accession>
<proteinExistence type="predicted"/>
<dbReference type="RefSeq" id="WP_255294011.1">
    <property type="nucleotide sequence ID" value="NZ_CP036070.1"/>
</dbReference>
<evidence type="ECO:0000313" key="1">
    <source>
        <dbReference type="EMBL" id="SCC27718.1"/>
    </source>
</evidence>
<gene>
    <name evidence="1" type="ORF">BC05F1_02474</name>
</gene>
<sequence length="41" mass="5094">MNQLSFFEDIDEKEMRRLVVKELKNYKALCVWMKNQEDQEN</sequence>
<protein>
    <submittedName>
        <fullName evidence="1">Uncharacterized protein</fullName>
    </submittedName>
</protein>
<dbReference type="Proteomes" id="UP000196052">
    <property type="component" value="Unassembled WGS sequence"/>
</dbReference>